<keyword evidence="5" id="KW-1185">Reference proteome</keyword>
<dbReference type="InterPro" id="IPR002347">
    <property type="entry name" value="SDR_fam"/>
</dbReference>
<name>A0ABX4I2B8_9GAMM</name>
<proteinExistence type="inferred from homology"/>
<comment type="subunit">
    <text evidence="2">Homotetramer.</text>
</comment>
<dbReference type="PRINTS" id="PR00080">
    <property type="entry name" value="SDRFAMILY"/>
</dbReference>
<dbReference type="PANTHER" id="PTHR44252">
    <property type="entry name" value="D-ERYTHRULOSE REDUCTASE"/>
    <property type="match status" value="1"/>
</dbReference>
<dbReference type="InterPro" id="IPR051737">
    <property type="entry name" value="L-xylulose/Carbonyl_redctase"/>
</dbReference>
<dbReference type="InterPro" id="IPR036291">
    <property type="entry name" value="NAD(P)-bd_dom_sf"/>
</dbReference>
<evidence type="ECO:0000256" key="2">
    <source>
        <dbReference type="ARBA" id="ARBA00011881"/>
    </source>
</evidence>
<comment type="caution">
    <text evidence="4">The sequence shown here is derived from an EMBL/GenBank/DDBJ whole genome shotgun (WGS) entry which is preliminary data.</text>
</comment>
<evidence type="ECO:0000256" key="1">
    <source>
        <dbReference type="ARBA" id="ARBA00006484"/>
    </source>
</evidence>
<sequence>MSHPQAPSLDLRGKTALVTGASKGIGKACALSLASCHAHVITVARSKGDLDTLVAESGGRIEPWAMDVTNPEFLRRIRDLKCLDILVNNVGTNKPMPITEVSEDTLDLMLNLNVRAAFLSAQAAAEVMQRAGAGSIINITSQMGHIGAANRTVYCMTKHAIEGLTKAMAVELAPHGIRVNSVAPTFISTPLTAPMFENPEFYAEVISKIPLARVGNTEEVANAVTYLASDLSSLTTGDSIKVDGGWTAQ</sequence>
<comment type="similarity">
    <text evidence="1">Belongs to the short-chain dehydrogenases/reductases (SDR) family.</text>
</comment>
<dbReference type="PROSITE" id="PS00061">
    <property type="entry name" value="ADH_SHORT"/>
    <property type="match status" value="1"/>
</dbReference>
<accession>A0ABX4I2B8</accession>
<evidence type="ECO:0000313" key="4">
    <source>
        <dbReference type="EMBL" id="PCO06569.1"/>
    </source>
</evidence>
<dbReference type="InterPro" id="IPR020904">
    <property type="entry name" value="Sc_DH/Rdtase_CS"/>
</dbReference>
<dbReference type="EMBL" id="LRFG02000001">
    <property type="protein sequence ID" value="PCO06569.1"/>
    <property type="molecule type" value="Genomic_DNA"/>
</dbReference>
<keyword evidence="3" id="KW-0521">NADP</keyword>
<dbReference type="RefSeq" id="WP_067080174.1">
    <property type="nucleotide sequence ID" value="NZ_LRFG02000001.1"/>
</dbReference>
<dbReference type="CDD" id="cd05233">
    <property type="entry name" value="SDR_c"/>
    <property type="match status" value="1"/>
</dbReference>
<evidence type="ECO:0000313" key="5">
    <source>
        <dbReference type="Proteomes" id="UP000218427"/>
    </source>
</evidence>
<dbReference type="Pfam" id="PF13561">
    <property type="entry name" value="adh_short_C2"/>
    <property type="match status" value="1"/>
</dbReference>
<evidence type="ECO:0000256" key="3">
    <source>
        <dbReference type="ARBA" id="ARBA00022857"/>
    </source>
</evidence>
<reference evidence="4" key="1">
    <citation type="submission" date="2017-08" db="EMBL/GenBank/DDBJ databases">
        <title>Microbulbifer marisrubri sp. nov., a halophilic alphaproteobacterium isolated from marine sediment of the Yellow Sea, China.</title>
        <authorList>
            <person name="Zhang G."/>
            <person name="Xiong Q."/>
        </authorList>
    </citation>
    <scope>NUCLEOTIDE SEQUENCE [LARGE SCALE GENOMIC DNA]</scope>
    <source>
        <strain evidence="4">WRN-8</strain>
    </source>
</reference>
<dbReference type="Proteomes" id="UP000218427">
    <property type="component" value="Unassembled WGS sequence"/>
</dbReference>
<dbReference type="PRINTS" id="PR00081">
    <property type="entry name" value="GDHRDH"/>
</dbReference>
<protein>
    <submittedName>
        <fullName evidence="4">NAD(P)-dependent oxidoreductase</fullName>
    </submittedName>
</protein>
<dbReference type="Gene3D" id="3.40.50.720">
    <property type="entry name" value="NAD(P)-binding Rossmann-like Domain"/>
    <property type="match status" value="1"/>
</dbReference>
<organism evidence="4 5">
    <name type="scientific">Microbulbifer flavimaris</name>
    <dbReference type="NCBI Taxonomy" id="1781068"/>
    <lineage>
        <taxon>Bacteria</taxon>
        <taxon>Pseudomonadati</taxon>
        <taxon>Pseudomonadota</taxon>
        <taxon>Gammaproteobacteria</taxon>
        <taxon>Cellvibrionales</taxon>
        <taxon>Microbulbiferaceae</taxon>
        <taxon>Microbulbifer</taxon>
    </lineage>
</organism>
<gene>
    <name evidence="4" type="ORF">AWR36_001935</name>
</gene>
<dbReference type="SUPFAM" id="SSF51735">
    <property type="entry name" value="NAD(P)-binding Rossmann-fold domains"/>
    <property type="match status" value="1"/>
</dbReference>
<dbReference type="PANTHER" id="PTHR44252:SF3">
    <property type="entry name" value="D-ERYTHRULOSE REDUCTASE-RELATED"/>
    <property type="match status" value="1"/>
</dbReference>